<proteinExistence type="predicted"/>
<protein>
    <submittedName>
        <fullName evidence="1">Uncharacterized protein</fullName>
    </submittedName>
</protein>
<organism evidence="1 2">
    <name type="scientific">Pseudomonas fluorescens</name>
    <dbReference type="NCBI Taxonomy" id="294"/>
    <lineage>
        <taxon>Bacteria</taxon>
        <taxon>Pseudomonadati</taxon>
        <taxon>Pseudomonadota</taxon>
        <taxon>Gammaproteobacteria</taxon>
        <taxon>Pseudomonadales</taxon>
        <taxon>Pseudomonadaceae</taxon>
        <taxon>Pseudomonas</taxon>
    </lineage>
</organism>
<gene>
    <name evidence="1" type="ORF">PFLU3_50200</name>
</gene>
<comment type="caution">
    <text evidence="1">The sequence shown here is derived from an EMBL/GenBank/DDBJ whole genome shotgun (WGS) entry which is preliminary data.</text>
</comment>
<name>A0A0D0TEM3_PSEFL</name>
<reference evidence="1 2" key="1">
    <citation type="submission" date="2015-01" db="EMBL/GenBank/DDBJ databases">
        <title>Genome sequence of the beneficial rhizobacterium Pseudomonas fluorescens 2-79.</title>
        <authorList>
            <person name="Thuermer A."/>
            <person name="Daniel R."/>
        </authorList>
    </citation>
    <scope>NUCLEOTIDE SEQUENCE [LARGE SCALE GENOMIC DNA]</scope>
    <source>
        <strain evidence="1 2">2-79</strain>
    </source>
</reference>
<sequence length="58" mass="6462">MSAQEELHLYSPCQADLGESPVWDDIHRCKSGILSGRYRSNGYVLGLLGCWSEYISVA</sequence>
<dbReference type="PATRIC" id="fig|294.125.peg.5157"/>
<accession>A0A0D0TEM3</accession>
<dbReference type="AlphaFoldDB" id="A0A0D0TEM3"/>
<evidence type="ECO:0000313" key="1">
    <source>
        <dbReference type="EMBL" id="KIR19280.1"/>
    </source>
</evidence>
<dbReference type="Proteomes" id="UP000032210">
    <property type="component" value="Unassembled WGS sequence"/>
</dbReference>
<dbReference type="EMBL" id="JXCQ01000077">
    <property type="protein sequence ID" value="KIR19280.1"/>
    <property type="molecule type" value="Genomic_DNA"/>
</dbReference>
<evidence type="ECO:0000313" key="2">
    <source>
        <dbReference type="Proteomes" id="UP000032210"/>
    </source>
</evidence>